<dbReference type="Proteomes" id="UP000823775">
    <property type="component" value="Unassembled WGS sequence"/>
</dbReference>
<organism evidence="2 3">
    <name type="scientific">Datura stramonium</name>
    <name type="common">Jimsonweed</name>
    <name type="synonym">Common thornapple</name>
    <dbReference type="NCBI Taxonomy" id="4076"/>
    <lineage>
        <taxon>Eukaryota</taxon>
        <taxon>Viridiplantae</taxon>
        <taxon>Streptophyta</taxon>
        <taxon>Embryophyta</taxon>
        <taxon>Tracheophyta</taxon>
        <taxon>Spermatophyta</taxon>
        <taxon>Magnoliopsida</taxon>
        <taxon>eudicotyledons</taxon>
        <taxon>Gunneridae</taxon>
        <taxon>Pentapetalae</taxon>
        <taxon>asterids</taxon>
        <taxon>lamiids</taxon>
        <taxon>Solanales</taxon>
        <taxon>Solanaceae</taxon>
        <taxon>Solanoideae</taxon>
        <taxon>Datureae</taxon>
        <taxon>Datura</taxon>
    </lineage>
</organism>
<reference evidence="2 3" key="1">
    <citation type="journal article" date="2021" name="BMC Genomics">
        <title>Datura genome reveals duplications of psychoactive alkaloid biosynthetic genes and high mutation rate following tissue culture.</title>
        <authorList>
            <person name="Rajewski A."/>
            <person name="Carter-House D."/>
            <person name="Stajich J."/>
            <person name="Litt A."/>
        </authorList>
    </citation>
    <scope>NUCLEOTIDE SEQUENCE [LARGE SCALE GENOMIC DNA]</scope>
    <source>
        <strain evidence="2">AR-01</strain>
    </source>
</reference>
<evidence type="ECO:0000313" key="3">
    <source>
        <dbReference type="Proteomes" id="UP000823775"/>
    </source>
</evidence>
<keyword evidence="3" id="KW-1185">Reference proteome</keyword>
<feature type="region of interest" description="Disordered" evidence="1">
    <location>
        <begin position="1"/>
        <end position="31"/>
    </location>
</feature>
<dbReference type="EMBL" id="JACEIK010003751">
    <property type="protein sequence ID" value="MCD9642977.1"/>
    <property type="molecule type" value="Genomic_DNA"/>
</dbReference>
<feature type="non-terminal residue" evidence="2">
    <location>
        <position position="1"/>
    </location>
</feature>
<gene>
    <name evidence="2" type="ORF">HAX54_030075</name>
</gene>
<sequence>VTEELTSLHSSDGGLDGRHLDDGQSLAPLRSSPFSLWAMEVPTDREVSDSPSR</sequence>
<proteinExistence type="predicted"/>
<protein>
    <submittedName>
        <fullName evidence="2">Uncharacterized protein</fullName>
    </submittedName>
</protein>
<comment type="caution">
    <text evidence="2">The sequence shown here is derived from an EMBL/GenBank/DDBJ whole genome shotgun (WGS) entry which is preliminary data.</text>
</comment>
<name>A0ABS8V7N6_DATST</name>
<evidence type="ECO:0000313" key="2">
    <source>
        <dbReference type="EMBL" id="MCD9642977.1"/>
    </source>
</evidence>
<evidence type="ECO:0000256" key="1">
    <source>
        <dbReference type="SAM" id="MobiDB-lite"/>
    </source>
</evidence>
<accession>A0ABS8V7N6</accession>
<feature type="compositionally biased region" description="Polar residues" evidence="1">
    <location>
        <begin position="1"/>
        <end position="10"/>
    </location>
</feature>